<feature type="domain" description="ABC-2 type transporter transmembrane" evidence="7">
    <location>
        <begin position="18"/>
        <end position="364"/>
    </location>
</feature>
<sequence>MKVFRSYLKVALKYKVILISYIAIFTFMTLIYSKTGDENITLIRLSIGVNDLSNSQYSKDFIKYLSIKNNVKLDKFDEKTAKKHLFISKYDVAIIINSDFEKNILSKKEAITLLSAPKNHFGVLIKNEANKFMIYANASAEDGKLNTSKVLEMLKDTNVNIKNYGENQNKSNDLWLSIYFKMAAFICFTVVFSIISLSMNSFMKTNIMQRLKISAKSDARFIFETSLGQILVSIIAFIPIILIPFLFIGKEYLSKGLPYIFNLYLLIFPAIGFSNLLISITNKVQVINAINQILGMGFAFLSGIMIPREFLSLGIINFSKIFPYYYYLNIIDMIYKKTFTLLNAWQEILILLLFAITSILFAILIRKKRNVIK</sequence>
<feature type="transmembrane region" description="Helical" evidence="6">
    <location>
        <begin position="221"/>
        <end position="247"/>
    </location>
</feature>
<dbReference type="GO" id="GO:0140359">
    <property type="term" value="F:ABC-type transporter activity"/>
    <property type="evidence" value="ECO:0007669"/>
    <property type="project" value="InterPro"/>
</dbReference>
<evidence type="ECO:0000259" key="7">
    <source>
        <dbReference type="Pfam" id="PF12698"/>
    </source>
</evidence>
<dbReference type="Proteomes" id="UP000297454">
    <property type="component" value="Unassembled WGS sequence"/>
</dbReference>
<evidence type="ECO:0000256" key="1">
    <source>
        <dbReference type="ARBA" id="ARBA00004651"/>
    </source>
</evidence>
<comment type="caution">
    <text evidence="8">The sequence shown here is derived from an EMBL/GenBank/DDBJ whole genome shotgun (WGS) entry which is preliminary data.</text>
</comment>
<feature type="transmembrane region" description="Helical" evidence="6">
    <location>
        <begin position="259"/>
        <end position="278"/>
    </location>
</feature>
<evidence type="ECO:0000313" key="8">
    <source>
        <dbReference type="EMBL" id="TFF65261.1"/>
    </source>
</evidence>
<keyword evidence="2" id="KW-1003">Cell membrane</keyword>
<dbReference type="PANTHER" id="PTHR30294">
    <property type="entry name" value="MEMBRANE COMPONENT OF ABC TRANSPORTER YHHJ-RELATED"/>
    <property type="match status" value="1"/>
</dbReference>
<accession>A0A4R9C2Q2</accession>
<keyword evidence="5 6" id="KW-0472">Membrane</keyword>
<feature type="transmembrane region" description="Helical" evidence="6">
    <location>
        <begin position="348"/>
        <end position="365"/>
    </location>
</feature>
<evidence type="ECO:0000313" key="9">
    <source>
        <dbReference type="Proteomes" id="UP000297454"/>
    </source>
</evidence>
<dbReference type="AlphaFoldDB" id="A0A4R9C2Q2"/>
<keyword evidence="9" id="KW-1185">Reference proteome</keyword>
<dbReference type="InterPro" id="IPR013525">
    <property type="entry name" value="ABC2_TM"/>
</dbReference>
<reference evidence="8 9" key="1">
    <citation type="submission" date="2019-01" db="EMBL/GenBank/DDBJ databases">
        <title>Draft Genome Sequences of Helcococcus ovis Strains Isolated from the Uterus and Vagina of Dairy Cows with Metritis.</title>
        <authorList>
            <person name="Cunha F."/>
            <person name="Jeon S.J."/>
            <person name="Kutzer P."/>
            <person name="Galvao K.N."/>
        </authorList>
    </citation>
    <scope>NUCLEOTIDE SEQUENCE [LARGE SCALE GENOMIC DNA]</scope>
    <source>
        <strain evidence="8 9">KG-37</strain>
    </source>
</reference>
<dbReference type="Pfam" id="PF12698">
    <property type="entry name" value="ABC2_membrane_3"/>
    <property type="match status" value="1"/>
</dbReference>
<feature type="transmembrane region" description="Helical" evidence="6">
    <location>
        <begin position="178"/>
        <end position="200"/>
    </location>
</feature>
<dbReference type="Gene3D" id="3.40.1710.10">
    <property type="entry name" value="abc type-2 transporter like domain"/>
    <property type="match status" value="1"/>
</dbReference>
<organism evidence="8 9">
    <name type="scientific">Helcococcus ovis</name>
    <dbReference type="NCBI Taxonomy" id="72026"/>
    <lineage>
        <taxon>Bacteria</taxon>
        <taxon>Bacillati</taxon>
        <taxon>Bacillota</taxon>
        <taxon>Tissierellia</taxon>
        <taxon>Tissierellales</taxon>
        <taxon>Peptoniphilaceae</taxon>
        <taxon>Helcococcus</taxon>
    </lineage>
</organism>
<dbReference type="EMBL" id="SCFR01000022">
    <property type="protein sequence ID" value="TFF65261.1"/>
    <property type="molecule type" value="Genomic_DNA"/>
</dbReference>
<gene>
    <name evidence="8" type="ORF">EQF91_06185</name>
</gene>
<evidence type="ECO:0000256" key="6">
    <source>
        <dbReference type="SAM" id="Phobius"/>
    </source>
</evidence>
<evidence type="ECO:0000256" key="2">
    <source>
        <dbReference type="ARBA" id="ARBA00022475"/>
    </source>
</evidence>
<evidence type="ECO:0000256" key="4">
    <source>
        <dbReference type="ARBA" id="ARBA00022989"/>
    </source>
</evidence>
<dbReference type="PANTHER" id="PTHR30294:SF29">
    <property type="entry name" value="MULTIDRUG ABC TRANSPORTER PERMEASE YBHS-RELATED"/>
    <property type="match status" value="1"/>
</dbReference>
<dbReference type="RefSeq" id="WP_134711804.1">
    <property type="nucleotide sequence ID" value="NZ_CP119081.1"/>
</dbReference>
<keyword evidence="4 6" id="KW-1133">Transmembrane helix</keyword>
<name>A0A4R9C2Q2_9FIRM</name>
<evidence type="ECO:0000256" key="3">
    <source>
        <dbReference type="ARBA" id="ARBA00022692"/>
    </source>
</evidence>
<dbReference type="GeneID" id="97030662"/>
<dbReference type="GO" id="GO:0005886">
    <property type="term" value="C:plasma membrane"/>
    <property type="evidence" value="ECO:0007669"/>
    <property type="project" value="UniProtKB-SubCell"/>
</dbReference>
<feature type="transmembrane region" description="Helical" evidence="6">
    <location>
        <begin position="12"/>
        <end position="32"/>
    </location>
</feature>
<proteinExistence type="predicted"/>
<evidence type="ECO:0000256" key="5">
    <source>
        <dbReference type="ARBA" id="ARBA00023136"/>
    </source>
</evidence>
<dbReference type="InterPro" id="IPR051449">
    <property type="entry name" value="ABC-2_transporter_component"/>
</dbReference>
<dbReference type="OrthoDB" id="9774039at2"/>
<protein>
    <submittedName>
        <fullName evidence="8">ABC transporter permease</fullName>
    </submittedName>
</protein>
<comment type="subcellular location">
    <subcellularLocation>
        <location evidence="1">Cell membrane</location>
        <topology evidence="1">Multi-pass membrane protein</topology>
    </subcellularLocation>
</comment>
<keyword evidence="3 6" id="KW-0812">Transmembrane</keyword>